<feature type="domain" description="Autophagy-related protein 16" evidence="4">
    <location>
        <begin position="128"/>
        <end position="213"/>
    </location>
</feature>
<name>A0A8H7M6H3_9AGAM</name>
<dbReference type="AlphaFoldDB" id="A0A8H7M6H3"/>
<dbReference type="Gene3D" id="1.20.5.170">
    <property type="match status" value="1"/>
</dbReference>
<proteinExistence type="inferred from homology"/>
<protein>
    <submittedName>
        <fullName evidence="5">Autophagy protein 16 (ATG16)</fullName>
    </submittedName>
</protein>
<evidence type="ECO:0000256" key="3">
    <source>
        <dbReference type="SAM" id="MobiDB-lite"/>
    </source>
</evidence>
<dbReference type="Proteomes" id="UP000614334">
    <property type="component" value="Unassembled WGS sequence"/>
</dbReference>
<evidence type="ECO:0000259" key="4">
    <source>
        <dbReference type="Pfam" id="PF08614"/>
    </source>
</evidence>
<comment type="similarity">
    <text evidence="1">Belongs to the ATG16 family.</text>
</comment>
<feature type="coiled-coil region" evidence="2">
    <location>
        <begin position="111"/>
        <end position="200"/>
    </location>
</feature>
<gene>
    <name evidence="5" type="ORF">RHS01_00443</name>
</gene>
<reference evidence="5" key="1">
    <citation type="submission" date="2020-09" db="EMBL/GenBank/DDBJ databases">
        <title>Comparative genome analyses of four rice-infecting Rhizoctonia solani isolates reveal extensive enrichment of homogalacturonan modification genes.</title>
        <authorList>
            <person name="Lee D.-Y."/>
            <person name="Jeon J."/>
            <person name="Kim K.-T."/>
            <person name="Cheong K."/>
            <person name="Song H."/>
            <person name="Choi G."/>
            <person name="Ko J."/>
            <person name="Opiyo S.O."/>
            <person name="Zuo S."/>
            <person name="Madhav S."/>
            <person name="Lee Y.-H."/>
            <person name="Wang G.-L."/>
        </authorList>
    </citation>
    <scope>NUCLEOTIDE SEQUENCE</scope>
    <source>
        <strain evidence="5">AG1-IA B2</strain>
    </source>
</reference>
<comment type="caution">
    <text evidence="5">The sequence shown here is derived from an EMBL/GenBank/DDBJ whole genome shotgun (WGS) entry which is preliminary data.</text>
</comment>
<evidence type="ECO:0000256" key="2">
    <source>
        <dbReference type="SAM" id="Coils"/>
    </source>
</evidence>
<feature type="region of interest" description="Disordered" evidence="3">
    <location>
        <begin position="1"/>
        <end position="27"/>
    </location>
</feature>
<keyword evidence="2" id="KW-0175">Coiled coil</keyword>
<organism evidence="5 6">
    <name type="scientific">Rhizoctonia solani</name>
    <dbReference type="NCBI Taxonomy" id="456999"/>
    <lineage>
        <taxon>Eukaryota</taxon>
        <taxon>Fungi</taxon>
        <taxon>Dikarya</taxon>
        <taxon>Basidiomycota</taxon>
        <taxon>Agaricomycotina</taxon>
        <taxon>Agaricomycetes</taxon>
        <taxon>Cantharellales</taxon>
        <taxon>Ceratobasidiaceae</taxon>
        <taxon>Rhizoctonia</taxon>
    </lineage>
</organism>
<sequence length="343" mass="38373">MAVVDLDQNKYVQTKRRQRESPQPVPCHNTPYFCLNSVGWTYRYEELRQRLLERTAEETAYADRRLAQQARLLNERNASLLRAVGSVQSQTGGTSAAGTPGPDNPVRVAYVVSLESQITALRDELAAEEQTRLNLEELRHTKEELERLRKITKDHKEQIEEKNRALQVLTDEAQAHHLEMSQIEQRNEELKKDNAGLLQRWLDHMNDAANKMNHANAFYTELRTAGWASQPGSTATSELGDDIVDVTAEHLSASGKVERNGAPSSSPNISPIDVGTAIGINGQTAVAWYEARRAVAERDVLMQSKVDEEWSVVDAPEVEVETTDTTSNNPGTDDWEQCSPVAD</sequence>
<accession>A0A8H7M6H3</accession>
<dbReference type="Pfam" id="PF08614">
    <property type="entry name" value="ATG16"/>
    <property type="match status" value="1"/>
</dbReference>
<evidence type="ECO:0000313" key="5">
    <source>
        <dbReference type="EMBL" id="KAF8761836.1"/>
    </source>
</evidence>
<evidence type="ECO:0000256" key="1">
    <source>
        <dbReference type="ARBA" id="ARBA00005331"/>
    </source>
</evidence>
<dbReference type="CDD" id="cd22887">
    <property type="entry name" value="Atg16_CCD"/>
    <property type="match status" value="1"/>
</dbReference>
<dbReference type="InterPro" id="IPR013923">
    <property type="entry name" value="Autophagy-rel_prot_16_dom"/>
</dbReference>
<dbReference type="EMBL" id="JACYCF010000001">
    <property type="protein sequence ID" value="KAF8761836.1"/>
    <property type="molecule type" value="Genomic_DNA"/>
</dbReference>
<feature type="region of interest" description="Disordered" evidence="3">
    <location>
        <begin position="315"/>
        <end position="343"/>
    </location>
</feature>
<evidence type="ECO:0000313" key="6">
    <source>
        <dbReference type="Proteomes" id="UP000614334"/>
    </source>
</evidence>